<evidence type="ECO:0000313" key="1">
    <source>
        <dbReference type="EMBL" id="KHN83964.1"/>
    </source>
</evidence>
<gene>
    <name evidence="1" type="ORF">Tcan_09104</name>
</gene>
<keyword evidence="2" id="KW-1185">Reference proteome</keyword>
<organism evidence="1 2">
    <name type="scientific">Toxocara canis</name>
    <name type="common">Canine roundworm</name>
    <dbReference type="NCBI Taxonomy" id="6265"/>
    <lineage>
        <taxon>Eukaryota</taxon>
        <taxon>Metazoa</taxon>
        <taxon>Ecdysozoa</taxon>
        <taxon>Nematoda</taxon>
        <taxon>Chromadorea</taxon>
        <taxon>Rhabditida</taxon>
        <taxon>Spirurina</taxon>
        <taxon>Ascaridomorpha</taxon>
        <taxon>Ascaridoidea</taxon>
        <taxon>Toxocaridae</taxon>
        <taxon>Toxocara</taxon>
    </lineage>
</organism>
<dbReference type="Proteomes" id="UP000031036">
    <property type="component" value="Unassembled WGS sequence"/>
</dbReference>
<reference evidence="1 2" key="1">
    <citation type="submission" date="2014-11" db="EMBL/GenBank/DDBJ databases">
        <title>Genetic blueprint of the zoonotic pathogen Toxocara canis.</title>
        <authorList>
            <person name="Zhu X.-Q."/>
            <person name="Korhonen P.K."/>
            <person name="Cai H."/>
            <person name="Young N.D."/>
            <person name="Nejsum P."/>
            <person name="von Samson-Himmelstjerna G."/>
            <person name="Boag P.R."/>
            <person name="Tan P."/>
            <person name="Li Q."/>
            <person name="Min J."/>
            <person name="Yang Y."/>
            <person name="Wang X."/>
            <person name="Fang X."/>
            <person name="Hall R.S."/>
            <person name="Hofmann A."/>
            <person name="Sternberg P.W."/>
            <person name="Jex A.R."/>
            <person name="Gasser R.B."/>
        </authorList>
    </citation>
    <scope>NUCLEOTIDE SEQUENCE [LARGE SCALE GENOMIC DNA]</scope>
    <source>
        <strain evidence="1">PN_DK_2014</strain>
    </source>
</reference>
<dbReference type="AlphaFoldDB" id="A0A0B2VRK9"/>
<proteinExistence type="predicted"/>
<dbReference type="EMBL" id="JPKZ01001098">
    <property type="protein sequence ID" value="KHN83964.1"/>
    <property type="molecule type" value="Genomic_DNA"/>
</dbReference>
<accession>A0A0B2VRK9</accession>
<sequence length="278" mass="31907">MQRFYLRNYRVTFMAQATPSGNSEKHGGYCLNEYGASLPDFGTHTCFSLVEAHYDHAGPLLIGRLPQYDPLARKLLSEGVGAEVLTYSKINARRRSSMRLCRVFHRNITNPVTWSQHNDNFIPDHHCMIVSGPHIYIQFCCCNTNLFDCSMRRGISQGHDEESAEEIICAIGKQPNCYTESVYRSIFMWSIRSSLDENYQVFCNVHYDYAKKKIVSLLPHNNILLTTAASPRLELIGQNNQWQVRRVRISLVGEDLIAGRRCWIRIPPEDIVSTDQQT</sequence>
<name>A0A0B2VRK9_TOXCA</name>
<comment type="caution">
    <text evidence="1">The sequence shown here is derived from an EMBL/GenBank/DDBJ whole genome shotgun (WGS) entry which is preliminary data.</text>
</comment>
<evidence type="ECO:0000313" key="2">
    <source>
        <dbReference type="Proteomes" id="UP000031036"/>
    </source>
</evidence>
<protein>
    <submittedName>
        <fullName evidence="1">Uncharacterized protein</fullName>
    </submittedName>
</protein>